<gene>
    <name evidence="2" type="ORF">EB796_005439</name>
</gene>
<dbReference type="AlphaFoldDB" id="A0A7J7KDI9"/>
<dbReference type="EMBL" id="VXIV02000758">
    <property type="protein sequence ID" value="KAF6036265.1"/>
    <property type="molecule type" value="Genomic_DNA"/>
</dbReference>
<reference evidence="2" key="1">
    <citation type="submission" date="2020-06" db="EMBL/GenBank/DDBJ databases">
        <title>Draft genome of Bugula neritina, a colonial animal packing powerful symbionts and potential medicines.</title>
        <authorList>
            <person name="Rayko M."/>
        </authorList>
    </citation>
    <scope>NUCLEOTIDE SEQUENCE [LARGE SCALE GENOMIC DNA]</scope>
    <source>
        <strain evidence="2">Kwan_BN1</strain>
    </source>
</reference>
<sequence>MFLEKMSFSNHAAVTDRPDPNIGEPLNSPGPDRSSTSQPSAHMLTPNGLSTLEVHITTKQQPTPEEIRPFSKALPRKQNMLSKKSKSLILTNTPVKLQLEQEELAKMKKPRMKQKLARKNDFSSESEGESANEILAKQLGDEDSSSDQLIPEDNEDIFAMSEKAKVGSYVLVKFQSKRRTCHYVAIITETDGVISTVSFFKAIEGAKISFVKPDKEDIAEVDNEDFVRILPTPNITGGTNRLAESI</sequence>
<dbReference type="OrthoDB" id="6723181at2759"/>
<accession>A0A7J7KDI9</accession>
<keyword evidence="3" id="KW-1185">Reference proteome</keyword>
<evidence type="ECO:0000256" key="1">
    <source>
        <dbReference type="SAM" id="MobiDB-lite"/>
    </source>
</evidence>
<dbReference type="Proteomes" id="UP000593567">
    <property type="component" value="Unassembled WGS sequence"/>
</dbReference>
<proteinExistence type="predicted"/>
<feature type="compositionally biased region" description="Basic residues" evidence="1">
    <location>
        <begin position="108"/>
        <end position="117"/>
    </location>
</feature>
<name>A0A7J7KDI9_BUGNE</name>
<comment type="caution">
    <text evidence="2">The sequence shown here is derived from an EMBL/GenBank/DDBJ whole genome shotgun (WGS) entry which is preliminary data.</text>
</comment>
<feature type="region of interest" description="Disordered" evidence="1">
    <location>
        <begin position="1"/>
        <end position="49"/>
    </location>
</feature>
<evidence type="ECO:0000313" key="2">
    <source>
        <dbReference type="EMBL" id="KAF6036265.1"/>
    </source>
</evidence>
<evidence type="ECO:0000313" key="3">
    <source>
        <dbReference type="Proteomes" id="UP000593567"/>
    </source>
</evidence>
<feature type="region of interest" description="Disordered" evidence="1">
    <location>
        <begin position="108"/>
        <end position="130"/>
    </location>
</feature>
<protein>
    <submittedName>
        <fullName evidence="2">Uncharacterized protein</fullName>
    </submittedName>
</protein>
<organism evidence="2 3">
    <name type="scientific">Bugula neritina</name>
    <name type="common">Brown bryozoan</name>
    <name type="synonym">Sertularia neritina</name>
    <dbReference type="NCBI Taxonomy" id="10212"/>
    <lineage>
        <taxon>Eukaryota</taxon>
        <taxon>Metazoa</taxon>
        <taxon>Spiralia</taxon>
        <taxon>Lophotrochozoa</taxon>
        <taxon>Bryozoa</taxon>
        <taxon>Gymnolaemata</taxon>
        <taxon>Cheilostomatida</taxon>
        <taxon>Flustrina</taxon>
        <taxon>Buguloidea</taxon>
        <taxon>Bugulidae</taxon>
        <taxon>Bugula</taxon>
    </lineage>
</organism>